<reference evidence="1 2" key="1">
    <citation type="journal article" date="2015" name="Stand. Genomic Sci.">
        <title>Genomic Encyclopedia of Bacterial and Archaeal Type Strains, Phase III: the genomes of soil and plant-associated and newly described type strains.</title>
        <authorList>
            <person name="Whitman W.B."/>
            <person name="Woyke T."/>
            <person name="Klenk H.P."/>
            <person name="Zhou Y."/>
            <person name="Lilburn T.G."/>
            <person name="Beck B.J."/>
            <person name="De Vos P."/>
            <person name="Vandamme P."/>
            <person name="Eisen J.A."/>
            <person name="Garrity G."/>
            <person name="Hugenholtz P."/>
            <person name="Kyrpides N.C."/>
        </authorList>
    </citation>
    <scope>NUCLEOTIDE SEQUENCE [LARGE SCALE GENOMIC DNA]</scope>
    <source>
        <strain evidence="1 2">CGMCC 1.10116</strain>
    </source>
</reference>
<proteinExistence type="predicted"/>
<accession>A0A562QQV6</accession>
<dbReference type="AlphaFoldDB" id="A0A562QQV6"/>
<gene>
    <name evidence="1" type="ORF">IQ10_00850</name>
</gene>
<evidence type="ECO:0000313" key="1">
    <source>
        <dbReference type="EMBL" id="TWI59138.1"/>
    </source>
</evidence>
<dbReference type="EMBL" id="VLKZ01000002">
    <property type="protein sequence ID" value="TWI59138.1"/>
    <property type="molecule type" value="Genomic_DNA"/>
</dbReference>
<evidence type="ECO:0000313" key="2">
    <source>
        <dbReference type="Proteomes" id="UP000315711"/>
    </source>
</evidence>
<sequence length="46" mass="5661">MRKEYFLLIVIIICIFAVPPFAYATNERQHIYIDLWKNELYLVRDK</sequence>
<keyword evidence="2" id="KW-1185">Reference proteome</keyword>
<protein>
    <submittedName>
        <fullName evidence="1">Uncharacterized protein</fullName>
    </submittedName>
</protein>
<comment type="caution">
    <text evidence="1">The sequence shown here is derived from an EMBL/GenBank/DDBJ whole genome shotgun (WGS) entry which is preliminary data.</text>
</comment>
<dbReference type="Proteomes" id="UP000315711">
    <property type="component" value="Unassembled WGS sequence"/>
</dbReference>
<organism evidence="1 2">
    <name type="scientific">Halalkalibacter nanhaiisediminis</name>
    <dbReference type="NCBI Taxonomy" id="688079"/>
    <lineage>
        <taxon>Bacteria</taxon>
        <taxon>Bacillati</taxon>
        <taxon>Bacillota</taxon>
        <taxon>Bacilli</taxon>
        <taxon>Bacillales</taxon>
        <taxon>Bacillaceae</taxon>
        <taxon>Halalkalibacter</taxon>
    </lineage>
</organism>
<name>A0A562QQV6_9BACI</name>